<evidence type="ECO:0000259" key="6">
    <source>
        <dbReference type="Pfam" id="PF09378"/>
    </source>
</evidence>
<dbReference type="STRING" id="384616.Pisl_0300"/>
<dbReference type="GO" id="GO:0043138">
    <property type="term" value="F:3'-5' DNA helicase activity"/>
    <property type="evidence" value="ECO:0007669"/>
    <property type="project" value="UniProtKB-EC"/>
</dbReference>
<accession>A1RR96</accession>
<evidence type="ECO:0000256" key="3">
    <source>
        <dbReference type="ARBA" id="ARBA00048954"/>
    </source>
</evidence>
<dbReference type="InterPro" id="IPR008571">
    <property type="entry name" value="HerA-like"/>
</dbReference>
<evidence type="ECO:0000259" key="5">
    <source>
        <dbReference type="Pfam" id="PF01935"/>
    </source>
</evidence>
<name>A1RR96_PYRIL</name>
<comment type="catalytic activity">
    <reaction evidence="4">
        <text>ATP + H2O = ADP + phosphate + H(+)</text>
        <dbReference type="Rhea" id="RHEA:13065"/>
        <dbReference type="ChEBI" id="CHEBI:15377"/>
        <dbReference type="ChEBI" id="CHEBI:15378"/>
        <dbReference type="ChEBI" id="CHEBI:30616"/>
        <dbReference type="ChEBI" id="CHEBI:43474"/>
        <dbReference type="ChEBI" id="CHEBI:456216"/>
        <dbReference type="EC" id="5.6.2.4"/>
    </reaction>
</comment>
<dbReference type="SUPFAM" id="SSF52540">
    <property type="entry name" value="P-loop containing nucleoside triphosphate hydrolases"/>
    <property type="match status" value="1"/>
</dbReference>
<comment type="catalytic activity">
    <reaction evidence="2">
        <text>Couples ATP hydrolysis with the unwinding of duplex DNA by translocating in the 3'-5' direction.</text>
        <dbReference type="EC" id="5.6.2.4"/>
    </reaction>
</comment>
<evidence type="ECO:0000256" key="2">
    <source>
        <dbReference type="ARBA" id="ARBA00034617"/>
    </source>
</evidence>
<dbReference type="AlphaFoldDB" id="A1RR96"/>
<reference evidence="7" key="1">
    <citation type="submission" date="2006-12" db="EMBL/GenBank/DDBJ databases">
        <title>Complete sequence of Pyrobaculum islandicum DSM 4184.</title>
        <authorList>
            <person name="Copeland A."/>
            <person name="Lucas S."/>
            <person name="Lapidus A."/>
            <person name="Barry K."/>
            <person name="Detter J.C."/>
            <person name="Glavina del Rio T."/>
            <person name="Dalin E."/>
            <person name="Tice H."/>
            <person name="Pitluck S."/>
            <person name="Meincke L."/>
            <person name="Brettin T."/>
            <person name="Bruce D."/>
            <person name="Han C."/>
            <person name="Tapia R."/>
            <person name="Gilna P."/>
            <person name="Schmutz J."/>
            <person name="Larimer F."/>
            <person name="Land M."/>
            <person name="Hauser L."/>
            <person name="Kyrpides N."/>
            <person name="Mikhailova N."/>
            <person name="Cozen A.E."/>
            <person name="Fitz-Gibbon S.T."/>
            <person name="House C.H."/>
            <person name="Saltikov C."/>
            <person name="Lowe T."/>
            <person name="Richardson P."/>
        </authorList>
    </citation>
    <scope>NUCLEOTIDE SEQUENCE [LARGE SCALE GENOMIC DNA]</scope>
    <source>
        <strain evidence="7">DSM 4184</strain>
    </source>
</reference>
<dbReference type="Proteomes" id="UP000002595">
    <property type="component" value="Chromosome"/>
</dbReference>
<dbReference type="Gene3D" id="3.40.50.300">
    <property type="entry name" value="P-loop containing nucleotide triphosphate hydrolases"/>
    <property type="match status" value="2"/>
</dbReference>
<evidence type="ECO:0000256" key="1">
    <source>
        <dbReference type="ARBA" id="ARBA00007816"/>
    </source>
</evidence>
<dbReference type="Pfam" id="PF01935">
    <property type="entry name" value="DUF87"/>
    <property type="match status" value="1"/>
</dbReference>
<dbReference type="InterPro" id="IPR002789">
    <property type="entry name" value="HerA_central"/>
</dbReference>
<protein>
    <submittedName>
        <fullName evidence="7">Uncharacterized protein</fullName>
    </submittedName>
</protein>
<dbReference type="EMBL" id="CP000504">
    <property type="protein sequence ID" value="ABL87478.1"/>
    <property type="molecule type" value="Genomic_DNA"/>
</dbReference>
<organism evidence="7 8">
    <name type="scientific">Pyrobaculum islandicum (strain DSM 4184 / JCM 9189 / GEO3)</name>
    <dbReference type="NCBI Taxonomy" id="384616"/>
    <lineage>
        <taxon>Archaea</taxon>
        <taxon>Thermoproteota</taxon>
        <taxon>Thermoprotei</taxon>
        <taxon>Thermoproteales</taxon>
        <taxon>Thermoproteaceae</taxon>
        <taxon>Pyrobaculum</taxon>
    </lineage>
</organism>
<dbReference type="HOGENOM" id="CLU_023842_2_0_2"/>
<dbReference type="InterPro" id="IPR027417">
    <property type="entry name" value="P-loop_NTPase"/>
</dbReference>
<gene>
    <name evidence="7" type="ordered locus">Pisl_0300</name>
</gene>
<dbReference type="eggNOG" id="arCOG00280">
    <property type="taxonomic scope" value="Archaea"/>
</dbReference>
<evidence type="ECO:0000313" key="7">
    <source>
        <dbReference type="EMBL" id="ABL87478.1"/>
    </source>
</evidence>
<evidence type="ECO:0000256" key="4">
    <source>
        <dbReference type="ARBA" id="ARBA00048988"/>
    </source>
</evidence>
<dbReference type="GO" id="GO:0043139">
    <property type="term" value="F:5'-3' DNA helicase activity"/>
    <property type="evidence" value="ECO:0007669"/>
    <property type="project" value="UniProtKB-EC"/>
</dbReference>
<feature type="domain" description="Helicase HerA barrel" evidence="6">
    <location>
        <begin position="6"/>
        <end position="99"/>
    </location>
</feature>
<evidence type="ECO:0000313" key="8">
    <source>
        <dbReference type="Proteomes" id="UP000002595"/>
    </source>
</evidence>
<sequence length="611" mass="68351">MGIMRIGYVVATATPFEFIATLDPERPVSLYDYVAVDHVEYDATNGEYINVRLLGQIVKLFRDPYSAKRDLPLYSVMKEVSDNILEVQIAKVKVLGYIYNGELRQPKHPPRIGTPVYLAENEEIAELFKIDGGLCVGRLASRDLEICLDLNGVKRHVAVIAATGSGKTWFSVVFIEELLKKGAKIVVVDPHGEYVPIKDSIYKLGPYSATVVKLSKHHVGDLMYKIGVLDSDPDALANAAGVPPGAKKIRYAIYLAWSYAKKVKKTTGKALGLSFLRQVLHTALRGETALNKLFQQYKVEGDFPMEDLKQLAKKDRHSIFSALMYLKKLQRLGVFSSKSTPLSKILADITIVNLAGVNEEVQDYVVSHIVNRIFQARVRHVRSLKGLKIPWPVVLVVEEAHRFAPPKTLRKTKSYEALSRVASEGRKFGVYLVIVSQRPSKVDPDVISQCQSQVIMRIVNPKDQEAVRESSELLAQEFLENLPGLDVGEAVVLGPLTRLPVVIRLRDRVLEYGGADIDLAKVWRIDKTADVLQLWRRIYNTPPSPSVILSASRLKILHKRRERNRIEVLLLDGDREVSVVIEDGRPICSVCGVGKPCPHVYKALEEAVEII</sequence>
<proteinExistence type="inferred from homology"/>
<dbReference type="PANTHER" id="PTHR42957">
    <property type="entry name" value="HELICASE MJ1565-RELATED"/>
    <property type="match status" value="1"/>
</dbReference>
<feature type="domain" description="Helicase HerA central" evidence="5">
    <location>
        <begin position="135"/>
        <end position="373"/>
    </location>
</feature>
<comment type="similarity">
    <text evidence="1">Belongs to the HerA family.</text>
</comment>
<comment type="catalytic activity">
    <reaction evidence="3">
        <text>ATP + H2O = ADP + phosphate + H(+)</text>
        <dbReference type="Rhea" id="RHEA:13065"/>
        <dbReference type="ChEBI" id="CHEBI:15377"/>
        <dbReference type="ChEBI" id="CHEBI:15378"/>
        <dbReference type="ChEBI" id="CHEBI:30616"/>
        <dbReference type="ChEBI" id="CHEBI:43474"/>
        <dbReference type="ChEBI" id="CHEBI:456216"/>
        <dbReference type="EC" id="5.6.2.3"/>
    </reaction>
</comment>
<keyword evidence="8" id="KW-1185">Reference proteome</keyword>
<dbReference type="InterPro" id="IPR018538">
    <property type="entry name" value="HerA_barrel_dom"/>
</dbReference>
<dbReference type="PANTHER" id="PTHR42957:SF1">
    <property type="entry name" value="HELICASE MJ1565-RELATED"/>
    <property type="match status" value="1"/>
</dbReference>
<dbReference type="KEGG" id="pis:Pisl_0300"/>
<dbReference type="Pfam" id="PF09378">
    <property type="entry name" value="HAS-barrel"/>
    <property type="match status" value="1"/>
</dbReference>